<feature type="non-terminal residue" evidence="1">
    <location>
        <position position="14"/>
    </location>
</feature>
<reference evidence="1 2" key="1">
    <citation type="submission" date="2012-11" db="EMBL/GenBank/DDBJ databases">
        <authorList>
            <person name="Huguet-Tapia J.C."/>
            <person name="Durkin A.S."/>
            <person name="Pettis G.S."/>
            <person name="Badger J.H."/>
        </authorList>
    </citation>
    <scope>NUCLEOTIDE SEQUENCE [LARGE SCALE GENOMIC DNA]</scope>
    <source>
        <strain evidence="1 2">91-03</strain>
    </source>
</reference>
<proteinExistence type="predicted"/>
<evidence type="ECO:0000313" key="2">
    <source>
        <dbReference type="Proteomes" id="UP000010411"/>
    </source>
</evidence>
<protein>
    <submittedName>
        <fullName evidence="1">Uncharacterized protein</fullName>
    </submittedName>
</protein>
<gene>
    <name evidence="1" type="ORF">STRIP9103_00913</name>
</gene>
<evidence type="ECO:0000313" key="1">
    <source>
        <dbReference type="EMBL" id="EKX66758.1"/>
    </source>
</evidence>
<comment type="caution">
    <text evidence="1">The sequence shown here is derived from an EMBL/GenBank/DDBJ whole genome shotgun (WGS) entry which is preliminary data.</text>
</comment>
<dbReference type="Proteomes" id="UP000010411">
    <property type="component" value="Unassembled WGS sequence"/>
</dbReference>
<dbReference type="EMBL" id="AEJC01000194">
    <property type="protein sequence ID" value="EKX66758.1"/>
    <property type="molecule type" value="Genomic_DNA"/>
</dbReference>
<sequence>MFLQPSEAWLLLNL</sequence>
<organism evidence="1 2">
    <name type="scientific">Streptomyces ipomoeae 91-03</name>
    <dbReference type="NCBI Taxonomy" id="698759"/>
    <lineage>
        <taxon>Bacteria</taxon>
        <taxon>Bacillati</taxon>
        <taxon>Actinomycetota</taxon>
        <taxon>Actinomycetes</taxon>
        <taxon>Kitasatosporales</taxon>
        <taxon>Streptomycetaceae</taxon>
        <taxon>Streptomyces</taxon>
    </lineage>
</organism>
<accession>L1L2C4</accession>
<name>L1L2C4_9ACTN</name>
<keyword evidence="2" id="KW-1185">Reference proteome</keyword>